<feature type="compositionally biased region" description="Low complexity" evidence="1">
    <location>
        <begin position="273"/>
        <end position="284"/>
    </location>
</feature>
<evidence type="ECO:0000313" key="3">
    <source>
        <dbReference type="Proteomes" id="UP000812966"/>
    </source>
</evidence>
<name>A0A8K0NQR3_9TREE</name>
<organism evidence="2 3">
    <name type="scientific">Filobasidium floriforme</name>
    <dbReference type="NCBI Taxonomy" id="5210"/>
    <lineage>
        <taxon>Eukaryota</taxon>
        <taxon>Fungi</taxon>
        <taxon>Dikarya</taxon>
        <taxon>Basidiomycota</taxon>
        <taxon>Agaricomycotina</taxon>
        <taxon>Tremellomycetes</taxon>
        <taxon>Filobasidiales</taxon>
        <taxon>Filobasidiaceae</taxon>
        <taxon>Filobasidium</taxon>
    </lineage>
</organism>
<dbReference type="EMBL" id="JABELV010000065">
    <property type="protein sequence ID" value="KAG7535990.1"/>
    <property type="molecule type" value="Genomic_DNA"/>
</dbReference>
<feature type="region of interest" description="Disordered" evidence="1">
    <location>
        <begin position="611"/>
        <end position="647"/>
    </location>
</feature>
<feature type="compositionally biased region" description="Polar residues" evidence="1">
    <location>
        <begin position="378"/>
        <end position="387"/>
    </location>
</feature>
<feature type="compositionally biased region" description="Low complexity" evidence="1">
    <location>
        <begin position="183"/>
        <end position="198"/>
    </location>
</feature>
<reference evidence="2" key="1">
    <citation type="submission" date="2020-04" db="EMBL/GenBank/DDBJ databases">
        <title>Analysis of mating type loci in Filobasidium floriforme.</title>
        <authorList>
            <person name="Nowrousian M."/>
        </authorList>
    </citation>
    <scope>NUCLEOTIDE SEQUENCE</scope>
    <source>
        <strain evidence="2">CBS 6242</strain>
    </source>
</reference>
<feature type="compositionally biased region" description="Basic and acidic residues" evidence="1">
    <location>
        <begin position="462"/>
        <end position="476"/>
    </location>
</feature>
<evidence type="ECO:0000256" key="1">
    <source>
        <dbReference type="SAM" id="MobiDB-lite"/>
    </source>
</evidence>
<feature type="compositionally biased region" description="Polar residues" evidence="1">
    <location>
        <begin position="96"/>
        <end position="112"/>
    </location>
</feature>
<feature type="compositionally biased region" description="Low complexity" evidence="1">
    <location>
        <begin position="154"/>
        <end position="166"/>
    </location>
</feature>
<keyword evidence="3" id="KW-1185">Reference proteome</keyword>
<gene>
    <name evidence="2" type="ORF">FFLO_03510</name>
</gene>
<feature type="region of interest" description="Disordered" evidence="1">
    <location>
        <begin position="1"/>
        <end position="476"/>
    </location>
</feature>
<protein>
    <submittedName>
        <fullName evidence="2">Uncharacterized protein</fullName>
    </submittedName>
</protein>
<feature type="compositionally biased region" description="Low complexity" evidence="1">
    <location>
        <begin position="33"/>
        <end position="51"/>
    </location>
</feature>
<feature type="region of interest" description="Disordered" evidence="1">
    <location>
        <begin position="498"/>
        <end position="538"/>
    </location>
</feature>
<accession>A0A8K0NQR3</accession>
<feature type="compositionally biased region" description="Low complexity" evidence="1">
    <location>
        <begin position="113"/>
        <end position="132"/>
    </location>
</feature>
<feature type="compositionally biased region" description="Polar residues" evidence="1">
    <location>
        <begin position="312"/>
        <end position="324"/>
    </location>
</feature>
<feature type="compositionally biased region" description="Basic and acidic residues" evidence="1">
    <location>
        <begin position="205"/>
        <end position="224"/>
    </location>
</feature>
<proteinExistence type="predicted"/>
<feature type="compositionally biased region" description="Basic and acidic residues" evidence="1">
    <location>
        <begin position="911"/>
        <end position="938"/>
    </location>
</feature>
<sequence>MRQDRDRDQDGEFPLYPARHSPLSVPLAPPLPLSLNPPLSAGSSDTGVGSPSSPPPIPTTSSSSNSGGTGNPFLPLFKFGRPGLPGPPNNNHNNQKESSSFDHTNGSTLGEASSTSKNNNNNNNNSNSNSYNTAIDGRSNVVDIDGNPKPIQPPLLSSPSPLPSFSRNRIIPSLAIGGRSRGRWASTTTSSSSPSRDSGIPHPLSHSDSRGNDMDDGDNRESHAGKLQNNEPVIGSAFTLAPARDPDRRRSPLSQSLAPRKALELRGEIPVDPSSSSRPNANSRKNGMRSSLHLQHHVVREGSTGKDRQEKNSTSPLDANTSIGNIDVDDDPALPARTGAALPVVRQPAYIPDPPMTFADRRRAESSLASGSGSGSSTANTLETNQSRVRGRGRGRIGGRDGGRGTAGSLGGKFTHGDAWGWKRSVEGGNGTGSGSRGLSAEGSIGDRGGATSTSLSPQTRRRGEIEETDAERKRREMESVINWKVWAAACVASNAIPVDNDPFRSTSQYPPRPRSRPRPRLAVHTNGARPMFDSSSTISTEDHIISPNTDEGTSWSASGVAIRSTRGPIAALAGQKRPLSHSTSMGELQAIKESHRNQSLPDIIVVEGERDTTSRRSAGKVTPIRSSAGSRTSSLLNPSSGASSMLTSIPGPTNALLVLRPRLSNKNVRGIALELVHALSSYSELRTCLDMAEQGVAGTEKKPVPSRSAWSRAALNAARQKGLLDDATLHEASFQKGEIVALFRDLDETIGYPGYVEKMLVKAGYGVHDIVFSRNDSDSHDNQRQLALEQCDKMLLDLEDLLWGRSEPLPDDIAYGHLILPTGKVDTRLSDQGPEPISSSLFDILAEPVPDTVADTNPNEFAKPFGATMRKPSLFTEGPNSRHNSVMYIPGVSTIDIASFVMPSSGRSSVDPHEAGAGRSARRESTVKVKTAEDLAREGRERYEAWQKSREVQPLKRS</sequence>
<feature type="compositionally biased region" description="Low complexity" evidence="1">
    <location>
        <begin position="634"/>
        <end position="645"/>
    </location>
</feature>
<dbReference type="Proteomes" id="UP000812966">
    <property type="component" value="Unassembled WGS sequence"/>
</dbReference>
<dbReference type="AlphaFoldDB" id="A0A8K0NQR3"/>
<feature type="compositionally biased region" description="Low complexity" evidence="1">
    <location>
        <begin position="366"/>
        <end position="377"/>
    </location>
</feature>
<evidence type="ECO:0000313" key="2">
    <source>
        <dbReference type="EMBL" id="KAG7535990.1"/>
    </source>
</evidence>
<comment type="caution">
    <text evidence="2">The sequence shown here is derived from an EMBL/GenBank/DDBJ whole genome shotgun (WGS) entry which is preliminary data.</text>
</comment>
<feature type="region of interest" description="Disordered" evidence="1">
    <location>
        <begin position="905"/>
        <end position="938"/>
    </location>
</feature>
<feature type="compositionally biased region" description="Basic and acidic residues" evidence="1">
    <location>
        <begin position="1"/>
        <end position="10"/>
    </location>
</feature>
<feature type="compositionally biased region" description="Basic and acidic residues" evidence="1">
    <location>
        <begin position="298"/>
        <end position="311"/>
    </location>
</feature>